<proteinExistence type="predicted"/>
<dbReference type="Pfam" id="PF03692">
    <property type="entry name" value="CxxCxxCC"/>
    <property type="match status" value="1"/>
</dbReference>
<name>A0A0B0EM75_9BACT</name>
<organism evidence="2 3">
    <name type="scientific">Candidatus Scalindua brodae</name>
    <dbReference type="NCBI Taxonomy" id="237368"/>
    <lineage>
        <taxon>Bacteria</taxon>
        <taxon>Pseudomonadati</taxon>
        <taxon>Planctomycetota</taxon>
        <taxon>Candidatus Brocadiia</taxon>
        <taxon>Candidatus Brocadiales</taxon>
        <taxon>Candidatus Scalinduaceae</taxon>
        <taxon>Candidatus Scalindua</taxon>
    </lineage>
</organism>
<gene>
    <name evidence="2" type="ORF">SCABRO_01130</name>
</gene>
<dbReference type="PANTHER" id="PTHR35866:SF1">
    <property type="entry name" value="YKGJ FAMILY CYSTEINE CLUSTER PROTEIN"/>
    <property type="match status" value="1"/>
</dbReference>
<sequence>MNSPESGKSAHKKKQKNPWYKEGLRFECQRCGDCCRGEPGVVWMTEEEIKNTSVSLGISTDLFIKNYARLINGRISLLEYDNGDCVMYDNGCKIYETRPCQCKTFPYWSSNLKNKTAWEEQKKTCPGIGKGELHTPEDIDNSLGPELSDL</sequence>
<comment type="caution">
    <text evidence="2">The sequence shown here is derived from an EMBL/GenBank/DDBJ whole genome shotgun (WGS) entry which is preliminary data.</text>
</comment>
<dbReference type="AlphaFoldDB" id="A0A0B0EM75"/>
<accession>A0A0B0EM75</accession>
<dbReference type="EMBL" id="JRYO01000072">
    <property type="protein sequence ID" value="KHE93111.1"/>
    <property type="molecule type" value="Genomic_DNA"/>
</dbReference>
<reference evidence="2 3" key="1">
    <citation type="submission" date="2014-10" db="EMBL/GenBank/DDBJ databases">
        <title>Draft genome of anammox bacterium scalindua brodae, obtained using differential coverage binning of sequence data from two enrichment reactors.</title>
        <authorList>
            <person name="Speth D.R."/>
            <person name="Russ L."/>
            <person name="Kartal B."/>
            <person name="Op den Camp H.J."/>
            <person name="Dutilh B.E."/>
            <person name="Jetten M.S."/>
        </authorList>
    </citation>
    <scope>NUCLEOTIDE SEQUENCE [LARGE SCALE GENOMIC DNA]</scope>
    <source>
        <strain evidence="2">RU1</strain>
    </source>
</reference>
<dbReference type="eggNOG" id="COG0727">
    <property type="taxonomic scope" value="Bacteria"/>
</dbReference>
<evidence type="ECO:0008006" key="4">
    <source>
        <dbReference type="Google" id="ProtNLM"/>
    </source>
</evidence>
<feature type="region of interest" description="Disordered" evidence="1">
    <location>
        <begin position="127"/>
        <end position="150"/>
    </location>
</feature>
<evidence type="ECO:0000313" key="3">
    <source>
        <dbReference type="Proteomes" id="UP000030652"/>
    </source>
</evidence>
<dbReference type="Proteomes" id="UP000030652">
    <property type="component" value="Unassembled WGS sequence"/>
</dbReference>
<dbReference type="PANTHER" id="PTHR35866">
    <property type="entry name" value="PUTATIVE-RELATED"/>
    <property type="match status" value="1"/>
</dbReference>
<evidence type="ECO:0000313" key="2">
    <source>
        <dbReference type="EMBL" id="KHE93111.1"/>
    </source>
</evidence>
<protein>
    <recommendedName>
        <fullName evidence="4">Flagellin N-methylase</fullName>
    </recommendedName>
</protein>
<evidence type="ECO:0000256" key="1">
    <source>
        <dbReference type="SAM" id="MobiDB-lite"/>
    </source>
</evidence>
<dbReference type="InterPro" id="IPR005358">
    <property type="entry name" value="Puta_zinc/iron-chelating_dom"/>
</dbReference>